<proteinExistence type="predicted"/>
<feature type="region of interest" description="Disordered" evidence="1">
    <location>
        <begin position="1"/>
        <end position="37"/>
    </location>
</feature>
<dbReference type="AlphaFoldDB" id="A0AAN7QEI6"/>
<reference evidence="3" key="1">
    <citation type="submission" date="2023-01" db="EMBL/GenBank/DDBJ databases">
        <title>Key to firefly adult light organ development and bioluminescence: homeobox transcription factors regulate luciferase expression and transportation to peroxisome.</title>
        <authorList>
            <person name="Fu X."/>
        </authorList>
    </citation>
    <scope>NUCLEOTIDE SEQUENCE [LARGE SCALE GENOMIC DNA]</scope>
</reference>
<evidence type="ECO:0000313" key="2">
    <source>
        <dbReference type="EMBL" id="KAK4875658.1"/>
    </source>
</evidence>
<sequence length="102" mass="10897">MDPVRPSFEGAIEEASAIDTIDLPGSLPTEPPSEGNRVEVASDGEIVQLRQMLVEQQRMLAEFMANQRSVNESLLSSINRGTGSESSPRQDNGGPSVVQSLG</sequence>
<accession>A0AAN7QEI6</accession>
<keyword evidence="3" id="KW-1185">Reference proteome</keyword>
<organism evidence="2 3">
    <name type="scientific">Aquatica leii</name>
    <dbReference type="NCBI Taxonomy" id="1421715"/>
    <lineage>
        <taxon>Eukaryota</taxon>
        <taxon>Metazoa</taxon>
        <taxon>Ecdysozoa</taxon>
        <taxon>Arthropoda</taxon>
        <taxon>Hexapoda</taxon>
        <taxon>Insecta</taxon>
        <taxon>Pterygota</taxon>
        <taxon>Neoptera</taxon>
        <taxon>Endopterygota</taxon>
        <taxon>Coleoptera</taxon>
        <taxon>Polyphaga</taxon>
        <taxon>Elateriformia</taxon>
        <taxon>Elateroidea</taxon>
        <taxon>Lampyridae</taxon>
        <taxon>Luciolinae</taxon>
        <taxon>Aquatica</taxon>
    </lineage>
</organism>
<evidence type="ECO:0000256" key="1">
    <source>
        <dbReference type="SAM" id="MobiDB-lite"/>
    </source>
</evidence>
<evidence type="ECO:0000313" key="3">
    <source>
        <dbReference type="Proteomes" id="UP001353858"/>
    </source>
</evidence>
<feature type="compositionally biased region" description="Polar residues" evidence="1">
    <location>
        <begin position="74"/>
        <end position="90"/>
    </location>
</feature>
<feature type="region of interest" description="Disordered" evidence="1">
    <location>
        <begin position="74"/>
        <end position="102"/>
    </location>
</feature>
<dbReference type="Proteomes" id="UP001353858">
    <property type="component" value="Unassembled WGS sequence"/>
</dbReference>
<protein>
    <submittedName>
        <fullName evidence="2">Uncharacterized protein</fullName>
    </submittedName>
</protein>
<comment type="caution">
    <text evidence="2">The sequence shown here is derived from an EMBL/GenBank/DDBJ whole genome shotgun (WGS) entry which is preliminary data.</text>
</comment>
<dbReference type="EMBL" id="JARPUR010000005">
    <property type="protein sequence ID" value="KAK4875658.1"/>
    <property type="molecule type" value="Genomic_DNA"/>
</dbReference>
<name>A0AAN7QEI6_9COLE</name>
<gene>
    <name evidence="2" type="ORF">RN001_012080</name>
</gene>